<dbReference type="eggNOG" id="ENOG5032GCI">
    <property type="taxonomic scope" value="Bacteria"/>
</dbReference>
<keyword evidence="2" id="KW-1185">Reference proteome</keyword>
<name>A0A0A2MBD0_9FLAO</name>
<evidence type="ECO:0000313" key="2">
    <source>
        <dbReference type="Proteomes" id="UP000030121"/>
    </source>
</evidence>
<dbReference type="RefSeq" id="WP_026980663.1">
    <property type="nucleotide sequence ID" value="NZ_AUCZ01000011.1"/>
</dbReference>
<gene>
    <name evidence="1" type="ORF">Q764_10115</name>
</gene>
<proteinExistence type="predicted"/>
<accession>A0A0A2MBD0</accession>
<reference evidence="1 2" key="1">
    <citation type="submission" date="2013-09" db="EMBL/GenBank/DDBJ databases">
        <authorList>
            <person name="Zeng Z."/>
            <person name="Chen C."/>
        </authorList>
    </citation>
    <scope>NUCLEOTIDE SEQUENCE [LARGE SCALE GENOMIC DNA]</scope>
    <source>
        <strain evidence="1 2">GH29-5</strain>
    </source>
</reference>
<protein>
    <submittedName>
        <fullName evidence="1">Uncharacterized protein</fullName>
    </submittedName>
</protein>
<organism evidence="1 2">
    <name type="scientific">Flavobacterium suncheonense GH29-5 = DSM 17707</name>
    <dbReference type="NCBI Taxonomy" id="1121899"/>
    <lineage>
        <taxon>Bacteria</taxon>
        <taxon>Pseudomonadati</taxon>
        <taxon>Bacteroidota</taxon>
        <taxon>Flavobacteriia</taxon>
        <taxon>Flavobacteriales</taxon>
        <taxon>Flavobacteriaceae</taxon>
        <taxon>Flavobacterium</taxon>
    </lineage>
</organism>
<evidence type="ECO:0000313" key="1">
    <source>
        <dbReference type="EMBL" id="KGO88956.1"/>
    </source>
</evidence>
<dbReference type="STRING" id="1121899.GCA_000430025_02245"/>
<dbReference type="EMBL" id="JRLW01000013">
    <property type="protein sequence ID" value="KGO88956.1"/>
    <property type="molecule type" value="Genomic_DNA"/>
</dbReference>
<dbReference type="AlphaFoldDB" id="A0A0A2MBD0"/>
<dbReference type="OrthoDB" id="1360725at2"/>
<dbReference type="Proteomes" id="UP000030121">
    <property type="component" value="Unassembled WGS sequence"/>
</dbReference>
<sequence>MGIFTSNTKKMLQEFYKKSEHNLHDIEKEIDEFLVDLQSEYEENSYVVNEFNELVDDLREKLPPADAKRLMDFTNRLLRVRRCARKGVEALRELSRDQHKITRETLRDYEDYLQFR</sequence>
<comment type="caution">
    <text evidence="1">The sequence shown here is derived from an EMBL/GenBank/DDBJ whole genome shotgun (WGS) entry which is preliminary data.</text>
</comment>